<evidence type="ECO:0000256" key="3">
    <source>
        <dbReference type="ARBA" id="ARBA00022475"/>
    </source>
</evidence>
<gene>
    <name evidence="11" type="ORF">FSB_LOCUS5195</name>
</gene>
<evidence type="ECO:0000256" key="4">
    <source>
        <dbReference type="ARBA" id="ARBA00022692"/>
    </source>
</evidence>
<dbReference type="InterPro" id="IPR055282">
    <property type="entry name" value="PPI1-4"/>
</dbReference>
<dbReference type="AlphaFoldDB" id="A0A2N9ERB4"/>
<reference evidence="11" key="1">
    <citation type="submission" date="2018-02" db="EMBL/GenBank/DDBJ databases">
        <authorList>
            <person name="Cohen D.B."/>
            <person name="Kent A.D."/>
        </authorList>
    </citation>
    <scope>NUCLEOTIDE SEQUENCE</scope>
</reference>
<keyword evidence="5" id="KW-0256">Endoplasmic reticulum</keyword>
<dbReference type="GO" id="GO:0005886">
    <property type="term" value="C:plasma membrane"/>
    <property type="evidence" value="ECO:0007669"/>
    <property type="project" value="UniProtKB-SubCell"/>
</dbReference>
<keyword evidence="4" id="KW-0812">Transmembrane</keyword>
<dbReference type="PANTHER" id="PTHR32219:SF16">
    <property type="entry name" value="CORE-2_I-BRANCHING BETA-1,6-N-ACETYLGLUCOSAMINYLTRANSFERASE FAMILY PROTEIN"/>
    <property type="match status" value="1"/>
</dbReference>
<evidence type="ECO:0000256" key="8">
    <source>
        <dbReference type="ARBA" id="ARBA00023136"/>
    </source>
</evidence>
<dbReference type="PANTHER" id="PTHR32219">
    <property type="entry name" value="RNA-BINDING PROTEIN YLMH-RELATED"/>
    <property type="match status" value="1"/>
</dbReference>
<evidence type="ECO:0000256" key="10">
    <source>
        <dbReference type="SAM" id="Coils"/>
    </source>
</evidence>
<keyword evidence="6" id="KW-1133">Transmembrane helix</keyword>
<evidence type="ECO:0000256" key="5">
    <source>
        <dbReference type="ARBA" id="ARBA00022824"/>
    </source>
</evidence>
<keyword evidence="3" id="KW-1003">Cell membrane</keyword>
<evidence type="ECO:0000256" key="2">
    <source>
        <dbReference type="ARBA" id="ARBA00004389"/>
    </source>
</evidence>
<sequence>MEELEANVTRMLPVIENANNVHLHVNGIEKESQGLELDEPIRNVLEEGHVTKQVHRFYFAKVMPSKLEAKIEEMEELIEKQDLFQICSELKERMNERDVVVLSRLNRLYYEERGLRERLARERKYLDHLQQILDKLCFANNAYQGRAIQSQGELDTHKGIFDLLQLAIDKLGERAHDSCSSLQELDKHKLHFRMQHGRNNLAEEKKLIKEIKASQQKAISSCLSLDELNRAICCYYYHPMWYYWPFNKKVEDEERIIREGKGKQLICLREKAIATAVVKGKLWNSFGSKQAIHDEVKLRVTELDGIRRELFQLRANIKQVEKELHPIKKDVKSLQKQKTVRQDRKDVAYNRILQMRKLHDQESSCYYQYHSTLKNASKLAQKKDLAALNELSRGQVDRFMSQWNSSRAFRDEYETMKTYRKLK</sequence>
<accession>A0A2N9ERB4</accession>
<dbReference type="EMBL" id="OIVN01000266">
    <property type="protein sequence ID" value="SPC77313.1"/>
    <property type="molecule type" value="Genomic_DNA"/>
</dbReference>
<comment type="subcellular location">
    <subcellularLocation>
        <location evidence="1">Cell membrane</location>
        <topology evidence="1">Single-pass membrane protein</topology>
    </subcellularLocation>
    <subcellularLocation>
        <location evidence="2">Endoplasmic reticulum membrane</location>
        <topology evidence="2">Single-pass membrane protein</topology>
    </subcellularLocation>
</comment>
<dbReference type="GO" id="GO:0005789">
    <property type="term" value="C:endoplasmic reticulum membrane"/>
    <property type="evidence" value="ECO:0007669"/>
    <property type="project" value="UniProtKB-SubCell"/>
</dbReference>
<evidence type="ECO:0000256" key="6">
    <source>
        <dbReference type="ARBA" id="ARBA00022989"/>
    </source>
</evidence>
<evidence type="ECO:0000256" key="1">
    <source>
        <dbReference type="ARBA" id="ARBA00004162"/>
    </source>
</evidence>
<keyword evidence="7 10" id="KW-0175">Coiled coil</keyword>
<evidence type="ECO:0000256" key="7">
    <source>
        <dbReference type="ARBA" id="ARBA00023054"/>
    </source>
</evidence>
<evidence type="ECO:0000256" key="9">
    <source>
        <dbReference type="ARBA" id="ARBA00038080"/>
    </source>
</evidence>
<organism evidence="11">
    <name type="scientific">Fagus sylvatica</name>
    <name type="common">Beechnut</name>
    <dbReference type="NCBI Taxonomy" id="28930"/>
    <lineage>
        <taxon>Eukaryota</taxon>
        <taxon>Viridiplantae</taxon>
        <taxon>Streptophyta</taxon>
        <taxon>Embryophyta</taxon>
        <taxon>Tracheophyta</taxon>
        <taxon>Spermatophyta</taxon>
        <taxon>Magnoliopsida</taxon>
        <taxon>eudicotyledons</taxon>
        <taxon>Gunneridae</taxon>
        <taxon>Pentapetalae</taxon>
        <taxon>rosids</taxon>
        <taxon>fabids</taxon>
        <taxon>Fagales</taxon>
        <taxon>Fagaceae</taxon>
        <taxon>Fagus</taxon>
    </lineage>
</organism>
<feature type="coiled-coil region" evidence="10">
    <location>
        <begin position="303"/>
        <end position="337"/>
    </location>
</feature>
<keyword evidence="8" id="KW-0472">Membrane</keyword>
<protein>
    <submittedName>
        <fullName evidence="11">Uncharacterized protein</fullName>
    </submittedName>
</protein>
<proteinExistence type="inferred from homology"/>
<comment type="similarity">
    <text evidence="9">Belongs to the plant Proton pump-interactor protein family.</text>
</comment>
<evidence type="ECO:0000313" key="11">
    <source>
        <dbReference type="EMBL" id="SPC77313.1"/>
    </source>
</evidence>
<name>A0A2N9ERB4_FAGSY</name>